<accession>A0ACD5AIC7</accession>
<name>A0ACD5AIC7_9ACTN</name>
<evidence type="ECO:0000313" key="1">
    <source>
        <dbReference type="EMBL" id="WWQ66981.1"/>
    </source>
</evidence>
<dbReference type="Proteomes" id="UP001432251">
    <property type="component" value="Chromosome"/>
</dbReference>
<gene>
    <name evidence="1" type="ORF">V2W30_29055</name>
</gene>
<sequence>MTVATTQSAGGGGGGTSGLYDVLELVLDRGLVIDAFVRVSLVGIEILKIDVRVVIASVDTYLRFAEACNRLDLEAGSKKPSGLTDMIGDTMESGARGKTKGALSGAAETISDAFNQARDEGKSQSRTRQRRTSSRKEEQE</sequence>
<protein>
    <submittedName>
        <fullName evidence="1">Gas vesicle structural protein GvpA</fullName>
    </submittedName>
</protein>
<organism evidence="1 2">
    <name type="scientific">Streptomyces citrinus</name>
    <dbReference type="NCBI Taxonomy" id="3118173"/>
    <lineage>
        <taxon>Bacteria</taxon>
        <taxon>Bacillati</taxon>
        <taxon>Actinomycetota</taxon>
        <taxon>Actinomycetes</taxon>
        <taxon>Kitasatosporales</taxon>
        <taxon>Streptomycetaceae</taxon>
        <taxon>Streptomyces</taxon>
    </lineage>
</organism>
<dbReference type="EMBL" id="CP146022">
    <property type="protein sequence ID" value="WWQ66981.1"/>
    <property type="molecule type" value="Genomic_DNA"/>
</dbReference>
<keyword evidence="2" id="KW-1185">Reference proteome</keyword>
<evidence type="ECO:0000313" key="2">
    <source>
        <dbReference type="Proteomes" id="UP001432251"/>
    </source>
</evidence>
<reference evidence="1" key="1">
    <citation type="journal article" date="2025" name="Int. J. Syst. Evol. Microbiol.">
        <title>Streptomyces citrinus sp. nov., with yellow diffusible pigment.</title>
        <authorList>
            <person name="He Y."/>
            <person name="Yang E."/>
            <person name="Xu J."/>
            <person name="Sun Y."/>
            <person name="Sun L."/>
        </authorList>
    </citation>
    <scope>NUCLEOTIDE SEQUENCE</scope>
    <source>
        <strain evidence="1">Q6</strain>
    </source>
</reference>
<proteinExistence type="predicted"/>